<feature type="transmembrane region" description="Helical" evidence="1">
    <location>
        <begin position="145"/>
        <end position="163"/>
    </location>
</feature>
<gene>
    <name evidence="2" type="ORF">CONCODRAFT_9208</name>
</gene>
<dbReference type="SUPFAM" id="SSF103473">
    <property type="entry name" value="MFS general substrate transporter"/>
    <property type="match status" value="1"/>
</dbReference>
<feature type="non-terminal residue" evidence="2">
    <location>
        <position position="1"/>
    </location>
</feature>
<keyword evidence="3" id="KW-1185">Reference proteome</keyword>
<feature type="transmembrane region" description="Helical" evidence="1">
    <location>
        <begin position="281"/>
        <end position="300"/>
    </location>
</feature>
<feature type="transmembrane region" description="Helical" evidence="1">
    <location>
        <begin position="183"/>
        <end position="200"/>
    </location>
</feature>
<evidence type="ECO:0000313" key="2">
    <source>
        <dbReference type="EMBL" id="KXN68536.1"/>
    </source>
</evidence>
<feature type="transmembrane region" description="Helical" evidence="1">
    <location>
        <begin position="206"/>
        <end position="226"/>
    </location>
</feature>
<feature type="transmembrane region" description="Helical" evidence="1">
    <location>
        <begin position="108"/>
        <end position="125"/>
    </location>
</feature>
<dbReference type="AlphaFoldDB" id="A0A137P0G2"/>
<protein>
    <recommendedName>
        <fullName evidence="4">MFS general substrate transporter</fullName>
    </recommendedName>
</protein>
<feature type="transmembrane region" description="Helical" evidence="1">
    <location>
        <begin position="247"/>
        <end position="269"/>
    </location>
</feature>
<sequence>SLAITKFKAYNYGHVASVFSVPHLYGVSFDPLIPSIAGLPHLIPSLIASGIIFAAFILSYRYLDETLTYKKSNLDEYTNAEKSTSQAITLEKSNQVGKFELKLPKNSLLLLTGSSLLTLIYGGYSRITQDWPTLELSKGGLNLKSYHTLVTTLLFFITELAILKKYPYIYKKIGALKLFKTGFSAAGALFIFSLILTLLAKTGSTFIVLSLYAILFSIERGINTLTEISFDLLLTESAEASGNLGTLYGISSTLSGAISLILPYIFVIFSDLSIENSLPFPFNYSITWFLAILSLTGYWLSSKIKSTENQN</sequence>
<feature type="transmembrane region" description="Helical" evidence="1">
    <location>
        <begin position="42"/>
        <end position="63"/>
    </location>
</feature>
<accession>A0A137P0G2</accession>
<dbReference type="InterPro" id="IPR036259">
    <property type="entry name" value="MFS_trans_sf"/>
</dbReference>
<name>A0A137P0G2_CONC2</name>
<reference evidence="2 3" key="1">
    <citation type="journal article" date="2015" name="Genome Biol. Evol.">
        <title>Phylogenomic analyses indicate that early fungi evolved digesting cell walls of algal ancestors of land plants.</title>
        <authorList>
            <person name="Chang Y."/>
            <person name="Wang S."/>
            <person name="Sekimoto S."/>
            <person name="Aerts A.L."/>
            <person name="Choi C."/>
            <person name="Clum A."/>
            <person name="LaButti K.M."/>
            <person name="Lindquist E.A."/>
            <person name="Yee Ngan C."/>
            <person name="Ohm R.A."/>
            <person name="Salamov A.A."/>
            <person name="Grigoriev I.V."/>
            <person name="Spatafora J.W."/>
            <person name="Berbee M.L."/>
        </authorList>
    </citation>
    <scope>NUCLEOTIDE SEQUENCE [LARGE SCALE GENOMIC DNA]</scope>
    <source>
        <strain evidence="2 3">NRRL 28638</strain>
    </source>
</reference>
<keyword evidence="1" id="KW-0472">Membrane</keyword>
<keyword evidence="1" id="KW-0812">Transmembrane</keyword>
<evidence type="ECO:0008006" key="4">
    <source>
        <dbReference type="Google" id="ProtNLM"/>
    </source>
</evidence>
<dbReference type="OrthoDB" id="10262656at2759"/>
<evidence type="ECO:0000313" key="3">
    <source>
        <dbReference type="Proteomes" id="UP000070444"/>
    </source>
</evidence>
<proteinExistence type="predicted"/>
<dbReference type="Proteomes" id="UP000070444">
    <property type="component" value="Unassembled WGS sequence"/>
</dbReference>
<dbReference type="EMBL" id="KQ964571">
    <property type="protein sequence ID" value="KXN68536.1"/>
    <property type="molecule type" value="Genomic_DNA"/>
</dbReference>
<organism evidence="2 3">
    <name type="scientific">Conidiobolus coronatus (strain ATCC 28846 / CBS 209.66 / NRRL 28638)</name>
    <name type="common">Delacroixia coronata</name>
    <dbReference type="NCBI Taxonomy" id="796925"/>
    <lineage>
        <taxon>Eukaryota</taxon>
        <taxon>Fungi</taxon>
        <taxon>Fungi incertae sedis</taxon>
        <taxon>Zoopagomycota</taxon>
        <taxon>Entomophthoromycotina</taxon>
        <taxon>Entomophthoromycetes</taxon>
        <taxon>Entomophthorales</taxon>
        <taxon>Ancylistaceae</taxon>
        <taxon>Conidiobolus</taxon>
    </lineage>
</organism>
<keyword evidence="1" id="KW-1133">Transmembrane helix</keyword>
<evidence type="ECO:0000256" key="1">
    <source>
        <dbReference type="SAM" id="Phobius"/>
    </source>
</evidence>